<dbReference type="InterPro" id="IPR036396">
    <property type="entry name" value="Cyt_P450_sf"/>
</dbReference>
<dbReference type="CDD" id="cd09817">
    <property type="entry name" value="linoleate_diol_synthase_like"/>
    <property type="match status" value="1"/>
</dbReference>
<proteinExistence type="predicted"/>
<dbReference type="SUPFAM" id="SSF48113">
    <property type="entry name" value="Heme-dependent peroxidases"/>
    <property type="match status" value="1"/>
</dbReference>
<dbReference type="GeneID" id="55971771"/>
<keyword evidence="4 9" id="KW-0479">Metal-binding</keyword>
<dbReference type="GO" id="GO:0016853">
    <property type="term" value="F:isomerase activity"/>
    <property type="evidence" value="ECO:0007669"/>
    <property type="project" value="UniProtKB-KW"/>
</dbReference>
<dbReference type="InterPro" id="IPR019791">
    <property type="entry name" value="Haem_peroxidase_animal"/>
</dbReference>
<dbReference type="PROSITE" id="PS50292">
    <property type="entry name" value="PEROXIDASE_3"/>
    <property type="match status" value="1"/>
</dbReference>
<evidence type="ECO:0000256" key="1">
    <source>
        <dbReference type="ARBA" id="ARBA00011881"/>
    </source>
</evidence>
<name>A0A9P5D5I7_9HYPO</name>
<keyword evidence="12" id="KW-1185">Reference proteome</keyword>
<dbReference type="GO" id="GO:0004601">
    <property type="term" value="F:peroxidase activity"/>
    <property type="evidence" value="ECO:0007669"/>
    <property type="project" value="InterPro"/>
</dbReference>
<dbReference type="PRINTS" id="PR00457">
    <property type="entry name" value="ANPEROXIDASE"/>
</dbReference>
<dbReference type="PANTHER" id="PTHR11903:SF37">
    <property type="entry name" value="PSI-PRODUCING OXYGENASE A"/>
    <property type="match status" value="1"/>
</dbReference>
<evidence type="ECO:0000256" key="3">
    <source>
        <dbReference type="ARBA" id="ARBA00022617"/>
    </source>
</evidence>
<dbReference type="InterPro" id="IPR017972">
    <property type="entry name" value="Cyt_P450_CS"/>
</dbReference>
<evidence type="ECO:0000313" key="12">
    <source>
        <dbReference type="Proteomes" id="UP000749293"/>
    </source>
</evidence>
<comment type="caution">
    <text evidence="11">The sequence shown here is derived from an EMBL/GenBank/DDBJ whole genome shotgun (WGS) entry which is preliminary data.</text>
</comment>
<evidence type="ECO:0000256" key="7">
    <source>
        <dbReference type="ARBA" id="ARBA00023004"/>
    </source>
</evidence>
<dbReference type="GO" id="GO:0005506">
    <property type="term" value="F:iron ion binding"/>
    <property type="evidence" value="ECO:0007669"/>
    <property type="project" value="InterPro"/>
</dbReference>
<keyword evidence="7 9" id="KW-0408">Iron</keyword>
<dbReference type="InterPro" id="IPR010255">
    <property type="entry name" value="Haem_peroxidase_sf"/>
</dbReference>
<evidence type="ECO:0000256" key="9">
    <source>
        <dbReference type="PIRSR" id="PIRSR619791-2"/>
    </source>
</evidence>
<dbReference type="Pfam" id="PF03098">
    <property type="entry name" value="An_peroxidase"/>
    <property type="match status" value="1"/>
</dbReference>
<dbReference type="AlphaFoldDB" id="A0A9P5D5I7"/>
<evidence type="ECO:0000256" key="2">
    <source>
        <dbReference type="ARBA" id="ARBA00013239"/>
    </source>
</evidence>
<dbReference type="EMBL" id="JAANYQ010000005">
    <property type="protein sequence ID" value="KAF4123830.1"/>
    <property type="molecule type" value="Genomic_DNA"/>
</dbReference>
<keyword evidence="5" id="KW-0223">Dioxygenase</keyword>
<dbReference type="SUPFAM" id="SSF48264">
    <property type="entry name" value="Cytochrome P450"/>
    <property type="match status" value="1"/>
</dbReference>
<evidence type="ECO:0000256" key="5">
    <source>
        <dbReference type="ARBA" id="ARBA00022964"/>
    </source>
</evidence>
<dbReference type="GO" id="GO:0004497">
    <property type="term" value="F:monooxygenase activity"/>
    <property type="evidence" value="ECO:0007669"/>
    <property type="project" value="InterPro"/>
</dbReference>
<dbReference type="PANTHER" id="PTHR11903">
    <property type="entry name" value="PROSTAGLANDIN G/H SYNTHASE"/>
    <property type="match status" value="1"/>
</dbReference>
<organism evidence="11 12">
    <name type="scientific">Geosmithia morbida</name>
    <dbReference type="NCBI Taxonomy" id="1094350"/>
    <lineage>
        <taxon>Eukaryota</taxon>
        <taxon>Fungi</taxon>
        <taxon>Dikarya</taxon>
        <taxon>Ascomycota</taxon>
        <taxon>Pezizomycotina</taxon>
        <taxon>Sordariomycetes</taxon>
        <taxon>Hypocreomycetidae</taxon>
        <taxon>Hypocreales</taxon>
        <taxon>Bionectriaceae</taxon>
        <taxon>Geosmithia</taxon>
    </lineage>
</organism>
<feature type="binding site" description="axial binding residue" evidence="9">
    <location>
        <position position="425"/>
    </location>
    <ligand>
        <name>heme b</name>
        <dbReference type="ChEBI" id="CHEBI:60344"/>
    </ligand>
    <ligandPart>
        <name>Fe</name>
        <dbReference type="ChEBI" id="CHEBI:18248"/>
    </ligandPart>
</feature>
<dbReference type="EC" id="1.13.11.60" evidence="2"/>
<dbReference type="GO" id="GO:0052878">
    <property type="term" value="F:linoleate 8R-lipoxygenase activity"/>
    <property type="evidence" value="ECO:0007669"/>
    <property type="project" value="UniProtKB-EC"/>
</dbReference>
<protein>
    <recommendedName>
        <fullName evidence="2">linoleate 8R-lipoxygenase</fullName>
        <ecNumber evidence="2">1.13.11.60</ecNumber>
    </recommendedName>
</protein>
<dbReference type="GO" id="GO:0016705">
    <property type="term" value="F:oxidoreductase activity, acting on paired donors, with incorporation or reduction of molecular oxygen"/>
    <property type="evidence" value="ECO:0007669"/>
    <property type="project" value="InterPro"/>
</dbReference>
<sequence>MPSNEKFQAGESYADPEPTKGKPIDLSDPVGAAKALFTDYVAARGELTFPELLSILKDLMAKGPSDDRKGWETDSATDLLIKFLTALPADSTVRAQLTNKFIQKLWGDLQHPPLSFMGSDSQYEVVKAGDANTESDGNAAKHDVVEFDVPDNGTRLRERAHPSLNGSHHYRMPDGSGNNVLQPDLGKAGSAYAKSVRSEKRLHGVKPDPGLLFDLLMARDDDTFKENPAGISSVLFYHASIIIHDIFRTNRTNMNKTDTSSYLDLAPLYGSSLKDQIEVRTMKEGKLKPDTFHEKRLLGQPPGVNALLVLWNRYHNYVCEMLLKINENGRFTLSCRPDATTEQRGEALAKQDHDLFNTARLIVCGMYVSISLGDYLRAIMNLHPTTTEWSLDPRVEIGKNDGNEPVERGVGNQVSAEFNLLYRFHSCISRKDERWINDFFLELFPGRTAEDLENVSVPDLGAALVEFEKRTEVDPSKRTFGGLVREDGKFKDEDLVRILKESMEDPAGTFGARMVPKALKVVEVLGIKQARKWQVASLNEFRDFFHLKRYDSFLEINPDPEIAKILENLYADPDMVEMYPGIMIEQMKPSKAPGSGICPTYSVGRAVLSDAITLVRSDRFFTVDFTVSSLTAWGYKEIERDPKTLGGSMMYKLIHRALPDWFPFNSVSAMQPMYTKKANVEIAKKLGTIDQYSLDDPKPPARKVALFSADSIKHVMGNPKSFPLIWNRGLNLLYPGKKDLSWFMLCGDEPKNLDHRDKMLQAMGKIPNIRKTTADFVSRLGSELIQRESFQLKKGLIQMDVVRDVSIPLNAQILADLFYLDLRTDENPNGTFSHAELYRHLVNIRMWASNNNNSAEAWNRRRRAQESATKIIETTRKLVDEVSSSQGFGLGVKSRLSSITTRKRYLKEGSLRSCGYKLVEELLAKGNSPEYVTDQLWLTAFGGTGVLTTTFYQVTEFFLRPENASIWSEVQSLAEKDKDDELQKYVCEAQRLTAPLATVRIAAQATELEGESINAGDVVLLMLGEAARKSPDVTDGDKFDPWRKPPQVDTFNVGQHSCIGKGITLTFISGLVKLVAGLKELRPADGETGGVKCIEVDKAQIFLNDNWSYLAAYANNFKVHFSGHGKGTYTFKDASGNDVDLGRYYNDIKLRKGKQDA</sequence>
<evidence type="ECO:0000256" key="6">
    <source>
        <dbReference type="ARBA" id="ARBA00023002"/>
    </source>
</evidence>
<keyword evidence="6" id="KW-0560">Oxidoreductase</keyword>
<comment type="subunit">
    <text evidence="1">Homotetramer.</text>
</comment>
<keyword evidence="8" id="KW-0413">Isomerase</keyword>
<keyword evidence="3 9" id="KW-0349">Heme</keyword>
<feature type="region of interest" description="Disordered" evidence="10">
    <location>
        <begin position="1"/>
        <end position="26"/>
    </location>
</feature>
<reference evidence="11" key="1">
    <citation type="submission" date="2020-03" db="EMBL/GenBank/DDBJ databases">
        <title>Site-based positive gene gene selection in Geosmithia morbida across the United States reveals a broad range of putative effectors and factors for local host and environmental adapation.</title>
        <authorList>
            <person name="Onufrak A."/>
            <person name="Murdoch R.W."/>
            <person name="Gazis R."/>
            <person name="Huff M."/>
            <person name="Staton M."/>
            <person name="Klingeman W."/>
            <person name="Hadziabdic D."/>
        </authorList>
    </citation>
    <scope>NUCLEOTIDE SEQUENCE</scope>
    <source>
        <strain evidence="11">1262</strain>
    </source>
</reference>
<accession>A0A9P5D5I7</accession>
<dbReference type="GO" id="GO:0006979">
    <property type="term" value="P:response to oxidative stress"/>
    <property type="evidence" value="ECO:0007669"/>
    <property type="project" value="InterPro"/>
</dbReference>
<evidence type="ECO:0000313" key="11">
    <source>
        <dbReference type="EMBL" id="KAF4123830.1"/>
    </source>
</evidence>
<dbReference type="InterPro" id="IPR034812">
    <property type="entry name" value="Ppo-like_N"/>
</dbReference>
<dbReference type="GO" id="GO:0006631">
    <property type="term" value="P:fatty acid metabolic process"/>
    <property type="evidence" value="ECO:0007669"/>
    <property type="project" value="UniProtKB-ARBA"/>
</dbReference>
<feature type="region of interest" description="Disordered" evidence="10">
    <location>
        <begin position="155"/>
        <end position="178"/>
    </location>
</feature>
<dbReference type="Gene3D" id="1.10.630.10">
    <property type="entry name" value="Cytochrome P450"/>
    <property type="match status" value="1"/>
</dbReference>
<dbReference type="RefSeq" id="XP_035322482.1">
    <property type="nucleotide sequence ID" value="XM_035467516.1"/>
</dbReference>
<dbReference type="Gene3D" id="1.10.640.10">
    <property type="entry name" value="Haem peroxidase domain superfamily, animal type"/>
    <property type="match status" value="1"/>
</dbReference>
<evidence type="ECO:0000256" key="8">
    <source>
        <dbReference type="ARBA" id="ARBA00023235"/>
    </source>
</evidence>
<dbReference type="InterPro" id="IPR037120">
    <property type="entry name" value="Haem_peroxidase_sf_animal"/>
</dbReference>
<dbReference type="Proteomes" id="UP000749293">
    <property type="component" value="Unassembled WGS sequence"/>
</dbReference>
<dbReference type="InterPro" id="IPR050783">
    <property type="entry name" value="Oxylipin_biosynth_metab"/>
</dbReference>
<dbReference type="CDD" id="cd20612">
    <property type="entry name" value="CYP_LDS-like_C"/>
    <property type="match status" value="1"/>
</dbReference>
<dbReference type="OrthoDB" id="823504at2759"/>
<dbReference type="PROSITE" id="PS00086">
    <property type="entry name" value="CYTOCHROME_P450"/>
    <property type="match status" value="1"/>
</dbReference>
<evidence type="ECO:0000256" key="10">
    <source>
        <dbReference type="SAM" id="MobiDB-lite"/>
    </source>
</evidence>
<gene>
    <name evidence="11" type="ORF">GMORB2_5546</name>
</gene>
<evidence type="ECO:0000256" key="4">
    <source>
        <dbReference type="ARBA" id="ARBA00022723"/>
    </source>
</evidence>
<dbReference type="GO" id="GO:0020037">
    <property type="term" value="F:heme binding"/>
    <property type="evidence" value="ECO:0007669"/>
    <property type="project" value="InterPro"/>
</dbReference>